<dbReference type="CDD" id="cd01949">
    <property type="entry name" value="GGDEF"/>
    <property type="match status" value="1"/>
</dbReference>
<evidence type="ECO:0000256" key="2">
    <source>
        <dbReference type="ARBA" id="ARBA00022989"/>
    </source>
</evidence>
<dbReference type="GO" id="GO:0052621">
    <property type="term" value="F:diguanylate cyclase activity"/>
    <property type="evidence" value="ECO:0007669"/>
    <property type="project" value="TreeGrafter"/>
</dbReference>
<dbReference type="PROSITE" id="PS50885">
    <property type="entry name" value="HAMP"/>
    <property type="match status" value="1"/>
</dbReference>
<evidence type="ECO:0008006" key="8">
    <source>
        <dbReference type="Google" id="ProtNLM"/>
    </source>
</evidence>
<keyword evidence="7" id="KW-1185">Reference proteome</keyword>
<sequence>MRTDIRRYFTRLPWSPGTSRPSTVRDRFARVGPRLTLLIVVLAALLPLLGLLAEREQRAAGVRGARAEAQQLAEVIAHDVGEDAAGGQETDPARLRQHLEELRAHVGGDIEIVDLRRNVLAATMPEAQSRQLGADAGGQIAATIRDGLPRVISHDAGQEVLSLVVVPIRTDAGIVGAVLLDYTDLTHDLLDSGATARRNTIIAALGGMAVALALGWALSRGLVHDLRRLTAVAHRYAEGEYDVRAEVSSRGEVRELAAAFNTMAERIAERRAVLTDLATTDALTGLHNRRAFRTSLARDLARAERGGDALALLIMDLDHFKAINDEYGHLGGDAVLRHVGAVLQRELRADDVAARLGGEEFGVLLPGAGHEAAMAIAERLRQAIARMATVYQERSVAVTASFGVVAYPEHGRTAGELVERADGALYDAKRAGRNRVCAPEPG</sequence>
<name>A0A8J3JSA7_9ACTN</name>
<reference evidence="6 7" key="1">
    <citation type="submission" date="2021-01" db="EMBL/GenBank/DDBJ databases">
        <title>Whole genome shotgun sequence of Catellatospora bangladeshensis NBRC 107357.</title>
        <authorList>
            <person name="Komaki H."/>
            <person name="Tamura T."/>
        </authorList>
    </citation>
    <scope>NUCLEOTIDE SEQUENCE [LARGE SCALE GENOMIC DNA]</scope>
    <source>
        <strain evidence="6 7">NBRC 107357</strain>
    </source>
</reference>
<comment type="caution">
    <text evidence="6">The sequence shown here is derived from an EMBL/GenBank/DDBJ whole genome shotgun (WGS) entry which is preliminary data.</text>
</comment>
<evidence type="ECO:0000256" key="3">
    <source>
        <dbReference type="SAM" id="Phobius"/>
    </source>
</evidence>
<gene>
    <name evidence="6" type="ORF">Cba03nite_55740</name>
</gene>
<dbReference type="EMBL" id="BONF01000034">
    <property type="protein sequence ID" value="GIF84225.1"/>
    <property type="molecule type" value="Genomic_DNA"/>
</dbReference>
<dbReference type="PANTHER" id="PTHR45138:SF9">
    <property type="entry name" value="DIGUANYLATE CYCLASE DGCM-RELATED"/>
    <property type="match status" value="1"/>
</dbReference>
<dbReference type="InterPro" id="IPR043128">
    <property type="entry name" value="Rev_trsase/Diguanyl_cyclase"/>
</dbReference>
<dbReference type="Pfam" id="PF00990">
    <property type="entry name" value="GGDEF"/>
    <property type="match status" value="1"/>
</dbReference>
<organism evidence="6 7">
    <name type="scientific">Catellatospora bangladeshensis</name>
    <dbReference type="NCBI Taxonomy" id="310355"/>
    <lineage>
        <taxon>Bacteria</taxon>
        <taxon>Bacillati</taxon>
        <taxon>Actinomycetota</taxon>
        <taxon>Actinomycetes</taxon>
        <taxon>Micromonosporales</taxon>
        <taxon>Micromonosporaceae</taxon>
        <taxon>Catellatospora</taxon>
    </lineage>
</organism>
<proteinExistence type="predicted"/>
<feature type="domain" description="GGDEF" evidence="5">
    <location>
        <begin position="308"/>
        <end position="441"/>
    </location>
</feature>
<dbReference type="SMART" id="SM00267">
    <property type="entry name" value="GGDEF"/>
    <property type="match status" value="1"/>
</dbReference>
<dbReference type="SMART" id="SM00304">
    <property type="entry name" value="HAMP"/>
    <property type="match status" value="1"/>
</dbReference>
<dbReference type="GO" id="GO:0007165">
    <property type="term" value="P:signal transduction"/>
    <property type="evidence" value="ECO:0007669"/>
    <property type="project" value="InterPro"/>
</dbReference>
<dbReference type="NCBIfam" id="TIGR00254">
    <property type="entry name" value="GGDEF"/>
    <property type="match status" value="1"/>
</dbReference>
<protein>
    <recommendedName>
        <fullName evidence="8">Diguanylate cyclase</fullName>
    </recommendedName>
</protein>
<dbReference type="SUPFAM" id="SSF158472">
    <property type="entry name" value="HAMP domain-like"/>
    <property type="match status" value="1"/>
</dbReference>
<dbReference type="FunFam" id="3.30.70.270:FF:000001">
    <property type="entry name" value="Diguanylate cyclase domain protein"/>
    <property type="match status" value="1"/>
</dbReference>
<feature type="domain" description="HAMP" evidence="4">
    <location>
        <begin position="220"/>
        <end position="272"/>
    </location>
</feature>
<dbReference type="InterPro" id="IPR050469">
    <property type="entry name" value="Diguanylate_Cyclase"/>
</dbReference>
<dbReference type="GO" id="GO:0016020">
    <property type="term" value="C:membrane"/>
    <property type="evidence" value="ECO:0007669"/>
    <property type="project" value="InterPro"/>
</dbReference>
<evidence type="ECO:0000256" key="1">
    <source>
        <dbReference type="ARBA" id="ARBA00022692"/>
    </source>
</evidence>
<dbReference type="PANTHER" id="PTHR45138">
    <property type="entry name" value="REGULATORY COMPONENTS OF SENSORY TRANSDUCTION SYSTEM"/>
    <property type="match status" value="1"/>
</dbReference>
<dbReference type="InterPro" id="IPR029787">
    <property type="entry name" value="Nucleotide_cyclase"/>
</dbReference>
<dbReference type="AlphaFoldDB" id="A0A8J3JSA7"/>
<accession>A0A8J3JSA7</accession>
<keyword evidence="3" id="KW-0472">Membrane</keyword>
<dbReference type="RefSeq" id="WP_203752191.1">
    <property type="nucleotide sequence ID" value="NZ_BONF01000034.1"/>
</dbReference>
<dbReference type="Pfam" id="PF00672">
    <property type="entry name" value="HAMP"/>
    <property type="match status" value="1"/>
</dbReference>
<evidence type="ECO:0000259" key="4">
    <source>
        <dbReference type="PROSITE" id="PS50885"/>
    </source>
</evidence>
<keyword evidence="1 3" id="KW-0812">Transmembrane</keyword>
<dbReference type="Gene3D" id="3.30.70.270">
    <property type="match status" value="1"/>
</dbReference>
<dbReference type="SUPFAM" id="SSF55073">
    <property type="entry name" value="Nucleotide cyclase"/>
    <property type="match status" value="1"/>
</dbReference>
<dbReference type="PROSITE" id="PS50887">
    <property type="entry name" value="GGDEF"/>
    <property type="match status" value="1"/>
</dbReference>
<evidence type="ECO:0000313" key="6">
    <source>
        <dbReference type="EMBL" id="GIF84225.1"/>
    </source>
</evidence>
<dbReference type="Proteomes" id="UP000601223">
    <property type="component" value="Unassembled WGS sequence"/>
</dbReference>
<feature type="transmembrane region" description="Helical" evidence="3">
    <location>
        <begin position="35"/>
        <end position="53"/>
    </location>
</feature>
<dbReference type="InterPro" id="IPR003660">
    <property type="entry name" value="HAMP_dom"/>
</dbReference>
<keyword evidence="2 3" id="KW-1133">Transmembrane helix</keyword>
<dbReference type="InterPro" id="IPR000160">
    <property type="entry name" value="GGDEF_dom"/>
</dbReference>
<dbReference type="Gene3D" id="6.10.340.10">
    <property type="match status" value="1"/>
</dbReference>
<dbReference type="CDD" id="cd06225">
    <property type="entry name" value="HAMP"/>
    <property type="match status" value="1"/>
</dbReference>
<evidence type="ECO:0000259" key="5">
    <source>
        <dbReference type="PROSITE" id="PS50887"/>
    </source>
</evidence>
<evidence type="ECO:0000313" key="7">
    <source>
        <dbReference type="Proteomes" id="UP000601223"/>
    </source>
</evidence>